<dbReference type="Pfam" id="PF13577">
    <property type="entry name" value="SnoaL_4"/>
    <property type="match status" value="1"/>
</dbReference>
<evidence type="ECO:0000259" key="1">
    <source>
        <dbReference type="Pfam" id="PF13577"/>
    </source>
</evidence>
<evidence type="ECO:0000313" key="3">
    <source>
        <dbReference type="Proteomes" id="UP000234331"/>
    </source>
</evidence>
<organism evidence="2 3">
    <name type="scientific">Frankia canadensis</name>
    <dbReference type="NCBI Taxonomy" id="1836972"/>
    <lineage>
        <taxon>Bacteria</taxon>
        <taxon>Bacillati</taxon>
        <taxon>Actinomycetota</taxon>
        <taxon>Actinomycetes</taxon>
        <taxon>Frankiales</taxon>
        <taxon>Frankiaceae</taxon>
        <taxon>Frankia</taxon>
    </lineage>
</organism>
<evidence type="ECO:0000313" key="2">
    <source>
        <dbReference type="EMBL" id="SNQ49198.1"/>
    </source>
</evidence>
<dbReference type="InterPro" id="IPR032710">
    <property type="entry name" value="NTF2-like_dom_sf"/>
</dbReference>
<dbReference type="AlphaFoldDB" id="A0A2I2KU56"/>
<dbReference type="SUPFAM" id="SSF54427">
    <property type="entry name" value="NTF2-like"/>
    <property type="match status" value="1"/>
</dbReference>
<dbReference type="InterPro" id="IPR037401">
    <property type="entry name" value="SnoaL-like"/>
</dbReference>
<accession>A0A2I2KU56</accession>
<dbReference type="EMBL" id="FZMO01000231">
    <property type="protein sequence ID" value="SNQ49198.1"/>
    <property type="molecule type" value="Genomic_DNA"/>
</dbReference>
<dbReference type="OrthoDB" id="1492465at2"/>
<gene>
    <name evidence="2" type="ORF">FRACA_3060003</name>
</gene>
<dbReference type="Gene3D" id="3.10.450.50">
    <property type="match status" value="1"/>
</dbReference>
<dbReference type="RefSeq" id="WP_101832739.1">
    <property type="nucleotide sequence ID" value="NZ_FZMO01000231.1"/>
</dbReference>
<name>A0A2I2KU56_9ACTN</name>
<reference evidence="2 3" key="1">
    <citation type="submission" date="2017-06" db="EMBL/GenBank/DDBJ databases">
        <authorList>
            <person name="Kim H.J."/>
            <person name="Triplett B.A."/>
        </authorList>
    </citation>
    <scope>NUCLEOTIDE SEQUENCE [LARGE SCALE GENOMIC DNA]</scope>
    <source>
        <strain evidence="2">FRACA_ARgP5</strain>
    </source>
</reference>
<proteinExistence type="predicted"/>
<dbReference type="Proteomes" id="UP000234331">
    <property type="component" value="Unassembled WGS sequence"/>
</dbReference>
<protein>
    <recommendedName>
        <fullName evidence="1">SnoaL-like domain-containing protein</fullName>
    </recommendedName>
</protein>
<keyword evidence="3" id="KW-1185">Reference proteome</keyword>
<feature type="domain" description="SnoaL-like" evidence="1">
    <location>
        <begin position="28"/>
        <end position="151"/>
    </location>
</feature>
<sequence length="212" mass="23542">MTTAHEPPNPPGPARGDAAGDLATRLARVEARQEIGQLPIRYAIAVDSRDLDTWTSLFVPDVRMGRHGQGREILRSFIEPQVRWFYRSIHQICGHRVVLGPDEPDGTGPTTATGSVYCRAEHEVGERWIVMAIRYDDAYRRVDGEWLFERRQERHWYAADLTEHPQAVGFDSWGTSPGRPALPALDPSWAPFWSGTDVGSVTSAPTGGTAPV</sequence>